<dbReference type="EMBL" id="VOSL01000040">
    <property type="protein sequence ID" value="TXD37401.1"/>
    <property type="molecule type" value="Genomic_DNA"/>
</dbReference>
<feature type="signal peptide" evidence="3">
    <location>
        <begin position="1"/>
        <end position="21"/>
    </location>
</feature>
<dbReference type="InterPro" id="IPR011042">
    <property type="entry name" value="6-blade_b-propeller_TolB-like"/>
</dbReference>
<keyword evidence="3" id="KW-0732">Signal</keyword>
<dbReference type="GO" id="GO:0006508">
    <property type="term" value="P:proteolysis"/>
    <property type="evidence" value="ECO:0007669"/>
    <property type="project" value="InterPro"/>
</dbReference>
<dbReference type="SUPFAM" id="SSF82171">
    <property type="entry name" value="DPP6 N-terminal domain-like"/>
    <property type="match status" value="1"/>
</dbReference>
<evidence type="ECO:0000259" key="4">
    <source>
        <dbReference type="Pfam" id="PF00326"/>
    </source>
</evidence>
<dbReference type="AlphaFoldDB" id="A0A5C6XGZ6"/>
<comment type="caution">
    <text evidence="5">The sequence shown here is derived from an EMBL/GenBank/DDBJ whole genome shotgun (WGS) entry which is preliminary data.</text>
</comment>
<evidence type="ECO:0000256" key="3">
    <source>
        <dbReference type="SAM" id="SignalP"/>
    </source>
</evidence>
<dbReference type="Proteomes" id="UP000321046">
    <property type="component" value="Unassembled WGS sequence"/>
</dbReference>
<dbReference type="Pfam" id="PF00326">
    <property type="entry name" value="Peptidase_S9"/>
    <property type="match status" value="1"/>
</dbReference>
<sequence>MVSHLRYACLPALLFGLSACASPAPTADEAPTDAPVESAENVETTESDDPTDYAVTFNGRQIDLRPYVQGFPYSRITPDLEQGHLLYFETTPEGTWMRKIDALPEEGQVDLSQGHKLNDIDWSTRNYWGGEYNRTLEGLIFRGDERNDERINLYHLDLTTGEVRALTDVDYIYAVGFSGDDRLMAYVVRNGTEEPFNSCLRIRDLGTGEEQQIWCDEGGKDRLTWSGIEFDPANRHVVLNLQHDGDRRTTNLALFELPHPAEHDEQVFDAPRQLLERGTRHMRLGALAESFDGERLLYISAESGQDALYALDVESGTSTLLSALDHEISDAEIVEPEGSGPLLFLLLEHPTGSIAELRDLASGELLQREKFEESVYVADAFADRLALSSSSVRTPFELDLVALNADGPLSAPITMEARRLAELPAELFEKLVHCKVERVEFETFDTVETPDGPRPRTLHAYYFEPVNPPTDADRLVRMTAFYGGGNYFSSANQIMCEAGVATLSPAVRGSFGFGADFAALNDGDLGGDEIVDLFNAARWLEKNKGYAPHQIGVYGSSHGGYATMRALTFPPGTNDHNDVYPFGFGLSHAGFSDIITFFNTSNIPDWVILEAGDPTVDAAKLEDRSPLTHVDRLTSPLLLTHGANDSRVPVAESRQFAEAATAASAPVTYVEFEGQGHGISGLQNTLRYYRAVFSFLEGEVLGGGDSRSGEVRADE</sequence>
<dbReference type="RefSeq" id="WP_146974031.1">
    <property type="nucleotide sequence ID" value="NZ_VOSL01000040.1"/>
</dbReference>
<dbReference type="PROSITE" id="PS51257">
    <property type="entry name" value="PROKAR_LIPOPROTEIN"/>
    <property type="match status" value="1"/>
</dbReference>
<feature type="domain" description="Peptidase S9 prolyl oligopeptidase catalytic" evidence="4">
    <location>
        <begin position="487"/>
        <end position="697"/>
    </location>
</feature>
<evidence type="ECO:0000313" key="5">
    <source>
        <dbReference type="EMBL" id="TXD37401.1"/>
    </source>
</evidence>
<keyword evidence="1" id="KW-0378">Hydrolase</keyword>
<proteinExistence type="predicted"/>
<gene>
    <name evidence="5" type="ORF">FRC96_08275</name>
</gene>
<feature type="region of interest" description="Disordered" evidence="2">
    <location>
        <begin position="24"/>
        <end position="53"/>
    </location>
</feature>
<feature type="compositionally biased region" description="Low complexity" evidence="2">
    <location>
        <begin position="24"/>
        <end position="35"/>
    </location>
</feature>
<organism evidence="5 6">
    <name type="scientific">Lujinxingia vulgaris</name>
    <dbReference type="NCBI Taxonomy" id="2600176"/>
    <lineage>
        <taxon>Bacteria</taxon>
        <taxon>Deltaproteobacteria</taxon>
        <taxon>Bradymonadales</taxon>
        <taxon>Lujinxingiaceae</taxon>
        <taxon>Lujinxingia</taxon>
    </lineage>
</organism>
<reference evidence="5 6" key="1">
    <citation type="submission" date="2019-08" db="EMBL/GenBank/DDBJ databases">
        <title>Bradymonadales sp. TMQ2.</title>
        <authorList>
            <person name="Liang Q."/>
        </authorList>
    </citation>
    <scope>NUCLEOTIDE SEQUENCE [LARGE SCALE GENOMIC DNA]</scope>
    <source>
        <strain evidence="5 6">TMQ2</strain>
    </source>
</reference>
<dbReference type="Gene3D" id="2.120.10.30">
    <property type="entry name" value="TolB, C-terminal domain"/>
    <property type="match status" value="1"/>
</dbReference>
<feature type="chain" id="PRO_5022725407" evidence="3">
    <location>
        <begin position="22"/>
        <end position="715"/>
    </location>
</feature>
<evidence type="ECO:0000256" key="1">
    <source>
        <dbReference type="ARBA" id="ARBA00022801"/>
    </source>
</evidence>
<dbReference type="InterPro" id="IPR001375">
    <property type="entry name" value="Peptidase_S9_cat"/>
</dbReference>
<dbReference type="PANTHER" id="PTHR42776:SF27">
    <property type="entry name" value="DIPEPTIDYL PEPTIDASE FAMILY MEMBER 6"/>
    <property type="match status" value="1"/>
</dbReference>
<evidence type="ECO:0000256" key="2">
    <source>
        <dbReference type="SAM" id="MobiDB-lite"/>
    </source>
</evidence>
<dbReference type="PANTHER" id="PTHR42776">
    <property type="entry name" value="SERINE PEPTIDASE S9 FAMILY MEMBER"/>
    <property type="match status" value="1"/>
</dbReference>
<protein>
    <submittedName>
        <fullName evidence="5">S9 family peptidase</fullName>
    </submittedName>
</protein>
<dbReference type="OrthoDB" id="4269629at2"/>
<evidence type="ECO:0000313" key="6">
    <source>
        <dbReference type="Proteomes" id="UP000321046"/>
    </source>
</evidence>
<name>A0A5C6XGZ6_9DELT</name>
<dbReference type="InterPro" id="IPR029058">
    <property type="entry name" value="AB_hydrolase_fold"/>
</dbReference>
<dbReference type="Gene3D" id="3.40.50.1820">
    <property type="entry name" value="alpha/beta hydrolase"/>
    <property type="match status" value="1"/>
</dbReference>
<dbReference type="SUPFAM" id="SSF53474">
    <property type="entry name" value="alpha/beta-Hydrolases"/>
    <property type="match status" value="1"/>
</dbReference>
<accession>A0A5C6XGZ6</accession>
<dbReference type="GO" id="GO:0004252">
    <property type="term" value="F:serine-type endopeptidase activity"/>
    <property type="evidence" value="ECO:0007669"/>
    <property type="project" value="TreeGrafter"/>
</dbReference>